<accession>A0A0N9HW10</accession>
<evidence type="ECO:0000313" key="3">
    <source>
        <dbReference type="Proteomes" id="UP000063699"/>
    </source>
</evidence>
<dbReference type="EMBL" id="CP012752">
    <property type="protein sequence ID" value="ALG06305.1"/>
    <property type="molecule type" value="Genomic_DNA"/>
</dbReference>
<gene>
    <name evidence="2" type="ORF">AOZ06_04640</name>
</gene>
<proteinExistence type="predicted"/>
<evidence type="ECO:0000313" key="2">
    <source>
        <dbReference type="EMBL" id="ALG06305.1"/>
    </source>
</evidence>
<dbReference type="AlphaFoldDB" id="A0A0N9HW10"/>
<sequence length="170" mass="18473">MPNRQQSIGETMSQREADPDDQPCGQVVNRMIGEGPVALLQGMRIARRCCGGLGVEHFTVRPWQPTNVIGDLFELRTYGLPFPDHHVDASVPIVGQCGESAIAGADCEQCTSLGSHPLRVSEQSVFRSVRSRRYPKGCDTQPGECRCCVVVLGVVSRVCGHGMMAWFSGV</sequence>
<dbReference type="KEGG" id="kphy:AOZ06_04640"/>
<protein>
    <submittedName>
        <fullName evidence="2">Uncharacterized protein</fullName>
    </submittedName>
</protein>
<organism evidence="2 3">
    <name type="scientific">Kibdelosporangium phytohabitans</name>
    <dbReference type="NCBI Taxonomy" id="860235"/>
    <lineage>
        <taxon>Bacteria</taxon>
        <taxon>Bacillati</taxon>
        <taxon>Actinomycetota</taxon>
        <taxon>Actinomycetes</taxon>
        <taxon>Pseudonocardiales</taxon>
        <taxon>Pseudonocardiaceae</taxon>
        <taxon>Kibdelosporangium</taxon>
    </lineage>
</organism>
<reference evidence="2 3" key="1">
    <citation type="submission" date="2015-07" db="EMBL/GenBank/DDBJ databases">
        <title>Genome sequencing of Kibdelosporangium phytohabitans.</title>
        <authorList>
            <person name="Qin S."/>
            <person name="Xing K."/>
        </authorList>
    </citation>
    <scope>NUCLEOTIDE SEQUENCE [LARGE SCALE GENOMIC DNA]</scope>
    <source>
        <strain evidence="2 3">KLBMP1111</strain>
    </source>
</reference>
<feature type="compositionally biased region" description="Polar residues" evidence="1">
    <location>
        <begin position="1"/>
        <end position="14"/>
    </location>
</feature>
<evidence type="ECO:0000256" key="1">
    <source>
        <dbReference type="SAM" id="MobiDB-lite"/>
    </source>
</evidence>
<feature type="region of interest" description="Disordered" evidence="1">
    <location>
        <begin position="1"/>
        <end position="27"/>
    </location>
</feature>
<keyword evidence="3" id="KW-1185">Reference proteome</keyword>
<name>A0A0N9HW10_9PSEU</name>
<dbReference type="Proteomes" id="UP000063699">
    <property type="component" value="Chromosome"/>
</dbReference>